<dbReference type="OrthoDB" id="287727at2"/>
<organism evidence="1 2">
    <name type="scientific">Rhodopirellula sallentina SM41</name>
    <dbReference type="NCBI Taxonomy" id="1263870"/>
    <lineage>
        <taxon>Bacteria</taxon>
        <taxon>Pseudomonadati</taxon>
        <taxon>Planctomycetota</taxon>
        <taxon>Planctomycetia</taxon>
        <taxon>Pirellulales</taxon>
        <taxon>Pirellulaceae</taxon>
        <taxon>Rhodopirellula</taxon>
    </lineage>
</organism>
<sequence length="74" mass="8330">MSEASSNDSNPTRFFNQRVISVCPVCHGDGMLWECDEDNTPQRALRCEQCNCVGCLLDIPDEYKTELDQGEAPF</sequence>
<dbReference type="RefSeq" id="WP_008683808.1">
    <property type="nucleotide sequence ID" value="NZ_ANOH01000323.1"/>
</dbReference>
<name>M5TXB3_9BACT</name>
<gene>
    <name evidence="1" type="ORF">RSSM_04695</name>
</gene>
<accession>M5TXB3</accession>
<protein>
    <submittedName>
        <fullName evidence="1">Uncharacterized protein</fullName>
    </submittedName>
</protein>
<comment type="caution">
    <text evidence="1">The sequence shown here is derived from an EMBL/GenBank/DDBJ whole genome shotgun (WGS) entry which is preliminary data.</text>
</comment>
<keyword evidence="2" id="KW-1185">Reference proteome</keyword>
<evidence type="ECO:0000313" key="2">
    <source>
        <dbReference type="Proteomes" id="UP000011885"/>
    </source>
</evidence>
<evidence type="ECO:0000313" key="1">
    <source>
        <dbReference type="EMBL" id="EMI53867.1"/>
    </source>
</evidence>
<dbReference type="AlphaFoldDB" id="M5TXB3"/>
<dbReference type="EMBL" id="ANOH01000323">
    <property type="protein sequence ID" value="EMI53867.1"/>
    <property type="molecule type" value="Genomic_DNA"/>
</dbReference>
<dbReference type="PATRIC" id="fig|1263870.3.peg.4965"/>
<proteinExistence type="predicted"/>
<dbReference type="Proteomes" id="UP000011885">
    <property type="component" value="Unassembled WGS sequence"/>
</dbReference>
<reference evidence="1 2" key="1">
    <citation type="journal article" date="2013" name="Mar. Genomics">
        <title>Expression of sulfatases in Rhodopirellula baltica and the diversity of sulfatases in the genus Rhodopirellula.</title>
        <authorList>
            <person name="Wegner C.E."/>
            <person name="Richter-Heitmann T."/>
            <person name="Klindworth A."/>
            <person name="Klockow C."/>
            <person name="Richter M."/>
            <person name="Achstetter T."/>
            <person name="Glockner F.O."/>
            <person name="Harder J."/>
        </authorList>
    </citation>
    <scope>NUCLEOTIDE SEQUENCE [LARGE SCALE GENOMIC DNA]</scope>
    <source>
        <strain evidence="1 2">SM41</strain>
    </source>
</reference>